<dbReference type="EMBL" id="CACRUE010000031">
    <property type="protein sequence ID" value="VYU22518.1"/>
    <property type="molecule type" value="Genomic_DNA"/>
</dbReference>
<dbReference type="RefSeq" id="WP_024047766.1">
    <property type="nucleotide sequence ID" value="NZ_BAABXU010000001.1"/>
</dbReference>
<name>A0A6N3D5C2_9FIRM</name>
<evidence type="ECO:0000313" key="1">
    <source>
        <dbReference type="EMBL" id="VYU22518.1"/>
    </source>
</evidence>
<protein>
    <submittedName>
        <fullName evidence="1">Uncharacterized protein</fullName>
    </submittedName>
</protein>
<organism evidence="1">
    <name type="scientific">Intestinibacter bartlettii</name>
    <dbReference type="NCBI Taxonomy" id="261299"/>
    <lineage>
        <taxon>Bacteria</taxon>
        <taxon>Bacillati</taxon>
        <taxon>Bacillota</taxon>
        <taxon>Clostridia</taxon>
        <taxon>Peptostreptococcales</taxon>
        <taxon>Peptostreptococcaceae</taxon>
        <taxon>Intestinibacter</taxon>
    </lineage>
</organism>
<sequence>MKKIVEYIELRKILVKKYPKSYFEIGDFAIYKLSEVLNIESLF</sequence>
<proteinExistence type="predicted"/>
<gene>
    <name evidence="1" type="ORF">IBLFYP30_02063</name>
</gene>
<reference evidence="1" key="1">
    <citation type="submission" date="2019-11" db="EMBL/GenBank/DDBJ databases">
        <authorList>
            <person name="Feng L."/>
        </authorList>
    </citation>
    <scope>NUCLEOTIDE SEQUENCE</scope>
    <source>
        <strain evidence="1">IbartlettiiLFYP30</strain>
    </source>
</reference>
<accession>A0A6N3D5C2</accession>
<dbReference type="AlphaFoldDB" id="A0A6N3D5C2"/>